<comment type="similarity">
    <text evidence="1">Belongs to the short-chain dehydrogenases/reductases (SDR) family.</text>
</comment>
<evidence type="ECO:0000313" key="4">
    <source>
        <dbReference type="EMBL" id="CAL1698719.1"/>
    </source>
</evidence>
<keyword evidence="2" id="KW-0521">NADP</keyword>
<organism evidence="4 5">
    <name type="scientific">Somion occarium</name>
    <dbReference type="NCBI Taxonomy" id="3059160"/>
    <lineage>
        <taxon>Eukaryota</taxon>
        <taxon>Fungi</taxon>
        <taxon>Dikarya</taxon>
        <taxon>Basidiomycota</taxon>
        <taxon>Agaricomycotina</taxon>
        <taxon>Agaricomycetes</taxon>
        <taxon>Polyporales</taxon>
        <taxon>Cerrenaceae</taxon>
        <taxon>Somion</taxon>
    </lineage>
</organism>
<name>A0ABP1CV64_9APHY</name>
<accession>A0ABP1CV64</accession>
<gene>
    <name evidence="4" type="ORF">GFSPODELE1_LOCUS2296</name>
</gene>
<dbReference type="EMBL" id="OZ037954">
    <property type="protein sequence ID" value="CAL1698719.1"/>
    <property type="molecule type" value="Genomic_DNA"/>
</dbReference>
<dbReference type="CDD" id="cd05325">
    <property type="entry name" value="carb_red_sniffer_like_SDR_c"/>
    <property type="match status" value="1"/>
</dbReference>
<sequence length="236" mass="26268">MLNTFTWLITGSNRGLGLEMVEQLLQSPTHTVIATCRNPDKATALQDLRTRFLGNLHIVKLEVTDQASIEECVKAVEIALGDRGLDYLLNNAAISEQRDTAFNFNAQGYIDTFYTNVLAPAMITRAFLPLLEKGKRKVILNMSSQLGSMAWRFGAPYATYASCKAALNMMTTKQAAERPDLIVFCMCPGWCKTDLGGEDAPLDPKVTMASLLKFVSSATSEHSGRYWRWTGEELEW</sequence>
<dbReference type="Pfam" id="PF00106">
    <property type="entry name" value="adh_short"/>
    <property type="match status" value="1"/>
</dbReference>
<dbReference type="PANTHER" id="PTHR43544">
    <property type="entry name" value="SHORT-CHAIN DEHYDROGENASE/REDUCTASE"/>
    <property type="match status" value="1"/>
</dbReference>
<dbReference type="InterPro" id="IPR051468">
    <property type="entry name" value="Fungal_SecMetab_SDRs"/>
</dbReference>
<dbReference type="InterPro" id="IPR036291">
    <property type="entry name" value="NAD(P)-bd_dom_sf"/>
</dbReference>
<evidence type="ECO:0000256" key="1">
    <source>
        <dbReference type="ARBA" id="ARBA00006484"/>
    </source>
</evidence>
<protein>
    <recommendedName>
        <fullName evidence="6">C-factor</fullName>
    </recommendedName>
</protein>
<evidence type="ECO:0000256" key="3">
    <source>
        <dbReference type="ARBA" id="ARBA00023002"/>
    </source>
</evidence>
<dbReference type="SUPFAM" id="SSF51735">
    <property type="entry name" value="NAD(P)-binding Rossmann-fold domains"/>
    <property type="match status" value="1"/>
</dbReference>
<evidence type="ECO:0008006" key="6">
    <source>
        <dbReference type="Google" id="ProtNLM"/>
    </source>
</evidence>
<keyword evidence="3" id="KW-0560">Oxidoreductase</keyword>
<proteinExistence type="inferred from homology"/>
<evidence type="ECO:0000256" key="2">
    <source>
        <dbReference type="ARBA" id="ARBA00022857"/>
    </source>
</evidence>
<dbReference type="PANTHER" id="PTHR43544:SF7">
    <property type="entry name" value="NADB-LER2"/>
    <property type="match status" value="1"/>
</dbReference>
<keyword evidence="5" id="KW-1185">Reference proteome</keyword>
<evidence type="ECO:0000313" key="5">
    <source>
        <dbReference type="Proteomes" id="UP001497453"/>
    </source>
</evidence>
<reference evidence="5" key="1">
    <citation type="submission" date="2024-04" db="EMBL/GenBank/DDBJ databases">
        <authorList>
            <person name="Shaw F."/>
            <person name="Minotto A."/>
        </authorList>
    </citation>
    <scope>NUCLEOTIDE SEQUENCE [LARGE SCALE GENOMIC DNA]</scope>
</reference>
<dbReference type="InterPro" id="IPR002347">
    <property type="entry name" value="SDR_fam"/>
</dbReference>
<dbReference type="PRINTS" id="PR00081">
    <property type="entry name" value="GDHRDH"/>
</dbReference>
<dbReference type="Proteomes" id="UP001497453">
    <property type="component" value="Chromosome 11"/>
</dbReference>
<dbReference type="Gene3D" id="3.40.50.720">
    <property type="entry name" value="NAD(P)-binding Rossmann-like Domain"/>
    <property type="match status" value="1"/>
</dbReference>